<gene>
    <name evidence="1" type="ORF">UFOPK2242_01750</name>
</gene>
<evidence type="ECO:0000313" key="1">
    <source>
        <dbReference type="EMBL" id="CAB4675909.1"/>
    </source>
</evidence>
<accession>A0A6J6MQR4</accession>
<name>A0A6J6MQR4_9ZZZZ</name>
<dbReference type="EMBL" id="CAEZWM010000322">
    <property type="protein sequence ID" value="CAB4675909.1"/>
    <property type="molecule type" value="Genomic_DNA"/>
</dbReference>
<sequence>MNVDAADLGLMKPPALGTFTPRISGMPNGGAAVVARTLPSLSTSRGGCTAGARVVVVGSLVVEEVEDPPLALRVVLDGATEVLVVMVISLPGRTQATGLRSTNSIETVWGK</sequence>
<protein>
    <submittedName>
        <fullName evidence="1">Unannotated protein</fullName>
    </submittedName>
</protein>
<reference evidence="1" key="1">
    <citation type="submission" date="2020-05" db="EMBL/GenBank/DDBJ databases">
        <authorList>
            <person name="Chiriac C."/>
            <person name="Salcher M."/>
            <person name="Ghai R."/>
            <person name="Kavagutti S V."/>
        </authorList>
    </citation>
    <scope>NUCLEOTIDE SEQUENCE</scope>
</reference>
<proteinExistence type="predicted"/>
<organism evidence="1">
    <name type="scientific">freshwater metagenome</name>
    <dbReference type="NCBI Taxonomy" id="449393"/>
    <lineage>
        <taxon>unclassified sequences</taxon>
        <taxon>metagenomes</taxon>
        <taxon>ecological metagenomes</taxon>
    </lineage>
</organism>
<dbReference type="AlphaFoldDB" id="A0A6J6MQR4"/>